<dbReference type="STRING" id="546364.SAMN04489730_2743"/>
<dbReference type="SUPFAM" id="SSF52091">
    <property type="entry name" value="SpoIIaa-like"/>
    <property type="match status" value="1"/>
</dbReference>
<evidence type="ECO:0000259" key="3">
    <source>
        <dbReference type="PROSITE" id="PS50801"/>
    </source>
</evidence>
<dbReference type="Proteomes" id="UP000182740">
    <property type="component" value="Unassembled WGS sequence"/>
</dbReference>
<name>A0A1K1R644_9PSEU</name>
<dbReference type="GO" id="GO:0043856">
    <property type="term" value="F:anti-sigma factor antagonist activity"/>
    <property type="evidence" value="ECO:0007669"/>
    <property type="project" value="InterPro"/>
</dbReference>
<dbReference type="PANTHER" id="PTHR33495">
    <property type="entry name" value="ANTI-SIGMA FACTOR ANTAGONIST TM_1081-RELATED-RELATED"/>
    <property type="match status" value="1"/>
</dbReference>
<dbReference type="OrthoDB" id="3634873at2"/>
<evidence type="ECO:0000256" key="1">
    <source>
        <dbReference type="ARBA" id="ARBA00009013"/>
    </source>
</evidence>
<proteinExistence type="inferred from homology"/>
<comment type="similarity">
    <text evidence="1 2">Belongs to the anti-sigma-factor antagonist family.</text>
</comment>
<dbReference type="InterPro" id="IPR003658">
    <property type="entry name" value="Anti-sigma_ant"/>
</dbReference>
<gene>
    <name evidence="4" type="ORF">SAMN04489730_2743</name>
</gene>
<evidence type="ECO:0000256" key="2">
    <source>
        <dbReference type="RuleBase" id="RU003749"/>
    </source>
</evidence>
<dbReference type="PANTHER" id="PTHR33495:SF2">
    <property type="entry name" value="ANTI-SIGMA FACTOR ANTAGONIST TM_1081-RELATED"/>
    <property type="match status" value="1"/>
</dbReference>
<accession>A0A1K1R644</accession>
<evidence type="ECO:0000313" key="5">
    <source>
        <dbReference type="Proteomes" id="UP000182740"/>
    </source>
</evidence>
<keyword evidence="5" id="KW-1185">Reference proteome</keyword>
<dbReference type="AlphaFoldDB" id="A0A1K1R644"/>
<dbReference type="InterPro" id="IPR002645">
    <property type="entry name" value="STAS_dom"/>
</dbReference>
<dbReference type="RefSeq" id="WP_072476638.1">
    <property type="nucleotide sequence ID" value="NZ_FPJG01000006.1"/>
</dbReference>
<evidence type="ECO:0000313" key="4">
    <source>
        <dbReference type="EMBL" id="SFW67568.1"/>
    </source>
</evidence>
<dbReference type="EMBL" id="FPJG01000006">
    <property type="protein sequence ID" value="SFW67568.1"/>
    <property type="molecule type" value="Genomic_DNA"/>
</dbReference>
<dbReference type="InterPro" id="IPR036513">
    <property type="entry name" value="STAS_dom_sf"/>
</dbReference>
<protein>
    <recommendedName>
        <fullName evidence="2">Anti-sigma factor antagonist</fullName>
    </recommendedName>
</protein>
<dbReference type="Pfam" id="PF01740">
    <property type="entry name" value="STAS"/>
    <property type="match status" value="1"/>
</dbReference>
<dbReference type="Gene3D" id="3.30.750.24">
    <property type="entry name" value="STAS domain"/>
    <property type="match status" value="1"/>
</dbReference>
<organism evidence="4 5">
    <name type="scientific">Amycolatopsis australiensis</name>
    <dbReference type="NCBI Taxonomy" id="546364"/>
    <lineage>
        <taxon>Bacteria</taxon>
        <taxon>Bacillati</taxon>
        <taxon>Actinomycetota</taxon>
        <taxon>Actinomycetes</taxon>
        <taxon>Pseudonocardiales</taxon>
        <taxon>Pseudonocardiaceae</taxon>
        <taxon>Amycolatopsis</taxon>
    </lineage>
</organism>
<dbReference type="PROSITE" id="PS50801">
    <property type="entry name" value="STAS"/>
    <property type="match status" value="1"/>
</dbReference>
<reference evidence="5" key="1">
    <citation type="submission" date="2016-11" db="EMBL/GenBank/DDBJ databases">
        <authorList>
            <person name="Varghese N."/>
            <person name="Submissions S."/>
        </authorList>
    </citation>
    <scope>NUCLEOTIDE SEQUENCE [LARGE SCALE GENOMIC DNA]</scope>
    <source>
        <strain evidence="5">DSM 44671</strain>
    </source>
</reference>
<sequence length="129" mass="13824">MDQPFPSGLAIAVKTFDDVAVVSVAGDVDHDVRAMLRETLAVALVRRPRAVVVDLAEVRFFGSTGLSALAWLHQAAETAAIEVTLVATQRSVLKPLTITRLDTLFPIHPTVTAALGRHGRQQVAQECGD</sequence>
<dbReference type="NCBIfam" id="TIGR00377">
    <property type="entry name" value="ant_ant_sig"/>
    <property type="match status" value="1"/>
</dbReference>
<feature type="domain" description="STAS" evidence="3">
    <location>
        <begin position="9"/>
        <end position="118"/>
    </location>
</feature>
<dbReference type="CDD" id="cd07043">
    <property type="entry name" value="STAS_anti-anti-sigma_factors"/>
    <property type="match status" value="1"/>
</dbReference>